<sequence length="237" mass="25852">MNFHLEIECPGSIQLLSYLNLLAEPLTMPPKSTQPPKNWPPRLPYLTSPLYPPNFPPETLTSLHFRPPSALEITAPRGPSPLVKITPILDPSHPACGQSGLFAASELKPGTLILRYLGEVHTSGRNDKHADSDYDLSLDRDLGVGIDAAKRGNEGRFVNDYRGVAMGPNAEFREVWDVGRGERGMGVFVLAEGRRGKGRGKGIRKGEEILVGYGRGFWGARRGVDEEGKGEVEEGNG</sequence>
<dbReference type="InterPro" id="IPR046341">
    <property type="entry name" value="SET_dom_sf"/>
</dbReference>
<dbReference type="PROSITE" id="PS50280">
    <property type="entry name" value="SET"/>
    <property type="match status" value="1"/>
</dbReference>
<keyword evidence="3" id="KW-1185">Reference proteome</keyword>
<feature type="domain" description="SET" evidence="1">
    <location>
        <begin position="81"/>
        <end position="214"/>
    </location>
</feature>
<accession>A0A9P7Y7J8</accession>
<comment type="caution">
    <text evidence="2">The sequence shown here is derived from an EMBL/GenBank/DDBJ whole genome shotgun (WGS) entry which is preliminary data.</text>
</comment>
<dbReference type="InterPro" id="IPR001214">
    <property type="entry name" value="SET_dom"/>
</dbReference>
<name>A0A9P7Y7J8_9HELO</name>
<dbReference type="Pfam" id="PF00856">
    <property type="entry name" value="SET"/>
    <property type="match status" value="1"/>
</dbReference>
<evidence type="ECO:0000259" key="1">
    <source>
        <dbReference type="PROSITE" id="PS50280"/>
    </source>
</evidence>
<proteinExistence type="predicted"/>
<dbReference type="OrthoDB" id="5792673at2759"/>
<protein>
    <recommendedName>
        <fullName evidence="1">SET domain-containing protein</fullName>
    </recommendedName>
</protein>
<organism evidence="2 3">
    <name type="scientific">Amylocarpus encephaloides</name>
    <dbReference type="NCBI Taxonomy" id="45428"/>
    <lineage>
        <taxon>Eukaryota</taxon>
        <taxon>Fungi</taxon>
        <taxon>Dikarya</taxon>
        <taxon>Ascomycota</taxon>
        <taxon>Pezizomycotina</taxon>
        <taxon>Leotiomycetes</taxon>
        <taxon>Helotiales</taxon>
        <taxon>Helotiales incertae sedis</taxon>
        <taxon>Amylocarpus</taxon>
    </lineage>
</organism>
<evidence type="ECO:0000313" key="2">
    <source>
        <dbReference type="EMBL" id="KAG9228818.1"/>
    </source>
</evidence>
<dbReference type="Proteomes" id="UP000824998">
    <property type="component" value="Unassembled WGS sequence"/>
</dbReference>
<reference evidence="2" key="1">
    <citation type="journal article" date="2021" name="IMA Fungus">
        <title>Genomic characterization of three marine fungi, including Emericellopsis atlantica sp. nov. with signatures of a generalist lifestyle and marine biomass degradation.</title>
        <authorList>
            <person name="Hagestad O.C."/>
            <person name="Hou L."/>
            <person name="Andersen J.H."/>
            <person name="Hansen E.H."/>
            <person name="Altermark B."/>
            <person name="Li C."/>
            <person name="Kuhnert E."/>
            <person name="Cox R.J."/>
            <person name="Crous P.W."/>
            <person name="Spatafora J.W."/>
            <person name="Lail K."/>
            <person name="Amirebrahimi M."/>
            <person name="Lipzen A."/>
            <person name="Pangilinan J."/>
            <person name="Andreopoulos W."/>
            <person name="Hayes R.D."/>
            <person name="Ng V."/>
            <person name="Grigoriev I.V."/>
            <person name="Jackson S.A."/>
            <person name="Sutton T.D.S."/>
            <person name="Dobson A.D.W."/>
            <person name="Rama T."/>
        </authorList>
    </citation>
    <scope>NUCLEOTIDE SEQUENCE</scope>
    <source>
        <strain evidence="2">TRa018bII</strain>
    </source>
</reference>
<evidence type="ECO:0000313" key="3">
    <source>
        <dbReference type="Proteomes" id="UP000824998"/>
    </source>
</evidence>
<gene>
    <name evidence="2" type="ORF">BJ875DRAFT_434648</name>
</gene>
<dbReference type="Gene3D" id="2.170.270.10">
    <property type="entry name" value="SET domain"/>
    <property type="match status" value="1"/>
</dbReference>
<dbReference type="EMBL" id="MU251856">
    <property type="protein sequence ID" value="KAG9228818.1"/>
    <property type="molecule type" value="Genomic_DNA"/>
</dbReference>
<dbReference type="SUPFAM" id="SSF82199">
    <property type="entry name" value="SET domain"/>
    <property type="match status" value="1"/>
</dbReference>
<dbReference type="AlphaFoldDB" id="A0A9P7Y7J8"/>